<keyword evidence="3" id="KW-1185">Reference proteome</keyword>
<gene>
    <name evidence="2" type="ordered locus">AS9A_1694</name>
</gene>
<accession>F6EKK7</accession>
<dbReference type="EMBL" id="CP002786">
    <property type="protein sequence ID" value="AEF40143.1"/>
    <property type="molecule type" value="Genomic_DNA"/>
</dbReference>
<reference evidence="2 3" key="1">
    <citation type="journal article" date="2011" name="J. Bacteriol.">
        <title>Complete genome sequence of Amycolicicoccus subflavus DQS3-9A1T, an actinomycete isolated from crude oil-polluted soil.</title>
        <authorList>
            <person name="Cai M."/>
            <person name="Chen W.M."/>
            <person name="Nie Y."/>
            <person name="Chi C.Q."/>
            <person name="Wang Y.N."/>
            <person name="Tang Y.Q."/>
            <person name="Li G.Y."/>
            <person name="Wu X.L."/>
        </authorList>
    </citation>
    <scope>NUCLEOTIDE SEQUENCE [LARGE SCALE GENOMIC DNA]</scope>
    <source>
        <strain evidence="3">DSM 45089 / DQS3-9A1</strain>
    </source>
</reference>
<dbReference type="InterPro" id="IPR008136">
    <property type="entry name" value="CinA_C"/>
</dbReference>
<dbReference type="Gene3D" id="3.90.950.20">
    <property type="entry name" value="CinA-like"/>
    <property type="match status" value="1"/>
</dbReference>
<dbReference type="AlphaFoldDB" id="F6EKK7"/>
<dbReference type="NCBIfam" id="TIGR00199">
    <property type="entry name" value="PncC_domain"/>
    <property type="match status" value="1"/>
</dbReference>
<evidence type="ECO:0000313" key="3">
    <source>
        <dbReference type="Proteomes" id="UP000009235"/>
    </source>
</evidence>
<sequence>MIAYDILAESTGADLLVAALLRRHETIACAESLTAGLASAALAGIPGVSDALRGGVVVYSTDAKRILADVSQEALDAEGAVSAATAELMAERIRLKLDATWGLSLTGVAGPDPQEGVLPGTVYVGISGAGVSRSTKLALQGDRWNVRLMAVARAFGEVLIELSEERV</sequence>
<evidence type="ECO:0000259" key="1">
    <source>
        <dbReference type="Pfam" id="PF02464"/>
    </source>
</evidence>
<name>F6EKK7_HOYSD</name>
<dbReference type="eggNOG" id="COG1546">
    <property type="taxonomic scope" value="Bacteria"/>
</dbReference>
<protein>
    <submittedName>
        <fullName evidence="2">Competence damage induced protein</fullName>
    </submittedName>
</protein>
<dbReference type="HOGENOM" id="CLU_030805_1_0_11"/>
<dbReference type="KEGG" id="asd:AS9A_1694"/>
<feature type="domain" description="CinA C-terminal" evidence="1">
    <location>
        <begin position="13"/>
        <end position="158"/>
    </location>
</feature>
<dbReference type="OrthoDB" id="1253990at2"/>
<dbReference type="STRING" id="443218.AS9A_1694"/>
<dbReference type="SUPFAM" id="SSF142433">
    <property type="entry name" value="CinA-like"/>
    <property type="match status" value="1"/>
</dbReference>
<evidence type="ECO:0000313" key="2">
    <source>
        <dbReference type="EMBL" id="AEF40143.1"/>
    </source>
</evidence>
<dbReference type="RefSeq" id="WP_013806492.1">
    <property type="nucleotide sequence ID" value="NC_015564.1"/>
</dbReference>
<dbReference type="Pfam" id="PF02464">
    <property type="entry name" value="CinA"/>
    <property type="match status" value="1"/>
</dbReference>
<dbReference type="InterPro" id="IPR036653">
    <property type="entry name" value="CinA-like_C"/>
</dbReference>
<dbReference type="Proteomes" id="UP000009235">
    <property type="component" value="Chromosome"/>
</dbReference>
<proteinExistence type="predicted"/>
<organism evidence="2 3">
    <name type="scientific">Hoyosella subflava (strain DSM 45089 / JCM 17490 / NBRC 109087 / DQS3-9A1)</name>
    <name type="common">Amycolicicoccus subflavus</name>
    <dbReference type="NCBI Taxonomy" id="443218"/>
    <lineage>
        <taxon>Bacteria</taxon>
        <taxon>Bacillati</taxon>
        <taxon>Actinomycetota</taxon>
        <taxon>Actinomycetes</taxon>
        <taxon>Mycobacteriales</taxon>
        <taxon>Hoyosellaceae</taxon>
        <taxon>Hoyosella</taxon>
    </lineage>
</organism>